<dbReference type="AlphaFoldDB" id="A0A7Y8Y156"/>
<evidence type="ECO:0000256" key="5">
    <source>
        <dbReference type="ARBA" id="ARBA00022777"/>
    </source>
</evidence>
<name>A0A7Y8Y156_9FLAO</name>
<dbReference type="SUPFAM" id="SSF55874">
    <property type="entry name" value="ATPase domain of HSP90 chaperone/DNA topoisomerase II/histidine kinase"/>
    <property type="match status" value="1"/>
</dbReference>
<keyword evidence="11" id="KW-1185">Reference proteome</keyword>
<organism evidence="10 11">
    <name type="scientific">Flavobacterium agri</name>
    <dbReference type="NCBI Taxonomy" id="2743471"/>
    <lineage>
        <taxon>Bacteria</taxon>
        <taxon>Pseudomonadati</taxon>
        <taxon>Bacteroidota</taxon>
        <taxon>Flavobacteriia</taxon>
        <taxon>Flavobacteriales</taxon>
        <taxon>Flavobacteriaceae</taxon>
        <taxon>Flavobacterium</taxon>
    </lineage>
</organism>
<evidence type="ECO:0000313" key="11">
    <source>
        <dbReference type="Proteomes" id="UP000535020"/>
    </source>
</evidence>
<feature type="domain" description="Histidine kinase" evidence="9">
    <location>
        <begin position="227"/>
        <end position="440"/>
    </location>
</feature>
<evidence type="ECO:0000256" key="4">
    <source>
        <dbReference type="ARBA" id="ARBA00022741"/>
    </source>
</evidence>
<dbReference type="PRINTS" id="PR00344">
    <property type="entry name" value="BCTRLSENSOR"/>
</dbReference>
<accession>A0A7Y8Y156</accession>
<keyword evidence="8" id="KW-1133">Transmembrane helix</keyword>
<keyword evidence="8" id="KW-0472">Membrane</keyword>
<feature type="transmembrane region" description="Helical" evidence="8">
    <location>
        <begin position="7"/>
        <end position="27"/>
    </location>
</feature>
<dbReference type="InterPro" id="IPR003594">
    <property type="entry name" value="HATPase_dom"/>
</dbReference>
<dbReference type="InterPro" id="IPR036890">
    <property type="entry name" value="HATPase_C_sf"/>
</dbReference>
<comment type="caution">
    <text evidence="10">The sequence shown here is derived from an EMBL/GenBank/DDBJ whole genome shotgun (WGS) entry which is preliminary data.</text>
</comment>
<evidence type="ECO:0000256" key="2">
    <source>
        <dbReference type="ARBA" id="ARBA00012438"/>
    </source>
</evidence>
<dbReference type="EMBL" id="JACBJI010000002">
    <property type="protein sequence ID" value="NYA70643.1"/>
    <property type="molecule type" value="Genomic_DNA"/>
</dbReference>
<reference evidence="10 11" key="1">
    <citation type="submission" date="2020-07" db="EMBL/GenBank/DDBJ databases">
        <authorList>
            <person name="Sun Q."/>
        </authorList>
    </citation>
    <scope>NUCLEOTIDE SEQUENCE [LARGE SCALE GENOMIC DNA]</scope>
    <source>
        <strain evidence="10 11">MAH-1</strain>
    </source>
</reference>
<dbReference type="RefSeq" id="WP_176005466.1">
    <property type="nucleotide sequence ID" value="NZ_JABWMI010000008.1"/>
</dbReference>
<evidence type="ECO:0000256" key="3">
    <source>
        <dbReference type="ARBA" id="ARBA00022679"/>
    </source>
</evidence>
<dbReference type="InterPro" id="IPR005467">
    <property type="entry name" value="His_kinase_dom"/>
</dbReference>
<proteinExistence type="predicted"/>
<dbReference type="PROSITE" id="PS50109">
    <property type="entry name" value="HIS_KIN"/>
    <property type="match status" value="1"/>
</dbReference>
<evidence type="ECO:0000256" key="6">
    <source>
        <dbReference type="ARBA" id="ARBA00022840"/>
    </source>
</evidence>
<dbReference type="Gene3D" id="3.30.565.10">
    <property type="entry name" value="Histidine kinase-like ATPase, C-terminal domain"/>
    <property type="match status" value="1"/>
</dbReference>
<dbReference type="SUPFAM" id="SSF47384">
    <property type="entry name" value="Homodimeric domain of signal transducing histidine kinase"/>
    <property type="match status" value="1"/>
</dbReference>
<dbReference type="EC" id="2.7.13.3" evidence="2"/>
<dbReference type="GO" id="GO:0000155">
    <property type="term" value="F:phosphorelay sensor kinase activity"/>
    <property type="evidence" value="ECO:0007669"/>
    <property type="project" value="InterPro"/>
</dbReference>
<gene>
    <name evidence="10" type="ORF">HZF10_06905</name>
</gene>
<keyword evidence="3" id="KW-0808">Transferase</keyword>
<dbReference type="Gene3D" id="1.10.287.130">
    <property type="match status" value="1"/>
</dbReference>
<comment type="catalytic activity">
    <reaction evidence="1">
        <text>ATP + protein L-histidine = ADP + protein N-phospho-L-histidine.</text>
        <dbReference type="EC" id="2.7.13.3"/>
    </reaction>
</comment>
<dbReference type="InterPro" id="IPR004358">
    <property type="entry name" value="Sig_transdc_His_kin-like_C"/>
</dbReference>
<evidence type="ECO:0000256" key="8">
    <source>
        <dbReference type="SAM" id="Phobius"/>
    </source>
</evidence>
<keyword evidence="5" id="KW-0418">Kinase</keyword>
<keyword evidence="6" id="KW-0067">ATP-binding</keyword>
<dbReference type="PANTHER" id="PTHR43065:SF46">
    <property type="entry name" value="C4-DICARBOXYLATE TRANSPORT SENSOR PROTEIN DCTB"/>
    <property type="match status" value="1"/>
</dbReference>
<evidence type="ECO:0000259" key="9">
    <source>
        <dbReference type="PROSITE" id="PS50109"/>
    </source>
</evidence>
<dbReference type="Proteomes" id="UP000535020">
    <property type="component" value="Unassembled WGS sequence"/>
</dbReference>
<dbReference type="GO" id="GO:0005524">
    <property type="term" value="F:ATP binding"/>
    <property type="evidence" value="ECO:0007669"/>
    <property type="project" value="UniProtKB-KW"/>
</dbReference>
<dbReference type="Pfam" id="PF02518">
    <property type="entry name" value="HATPase_c"/>
    <property type="match status" value="1"/>
</dbReference>
<evidence type="ECO:0000256" key="1">
    <source>
        <dbReference type="ARBA" id="ARBA00000085"/>
    </source>
</evidence>
<evidence type="ECO:0000256" key="7">
    <source>
        <dbReference type="ARBA" id="ARBA00023012"/>
    </source>
</evidence>
<keyword evidence="7" id="KW-0902">Two-component regulatory system</keyword>
<keyword evidence="8" id="KW-0812">Transmembrane</keyword>
<protein>
    <recommendedName>
        <fullName evidence="2">histidine kinase</fullName>
        <ecNumber evidence="2">2.7.13.3</ecNumber>
    </recommendedName>
</protein>
<evidence type="ECO:0000313" key="10">
    <source>
        <dbReference type="EMBL" id="NYA70643.1"/>
    </source>
</evidence>
<dbReference type="SMART" id="SM00387">
    <property type="entry name" value="HATPase_c"/>
    <property type="match status" value="1"/>
</dbReference>
<dbReference type="InterPro" id="IPR036097">
    <property type="entry name" value="HisK_dim/P_sf"/>
</dbReference>
<feature type="transmembrane region" description="Helical" evidence="8">
    <location>
        <begin position="33"/>
        <end position="50"/>
    </location>
</feature>
<dbReference type="PANTHER" id="PTHR43065">
    <property type="entry name" value="SENSOR HISTIDINE KINASE"/>
    <property type="match status" value="1"/>
</dbReference>
<sequence>MRFHTALFLRIFLLVALLGLAAFLLFGKMPYNALFAIFVSALCLIELYFYTKNRTLVYDKTILSILHEDFSSNLPENYQSGNYANLYTLYETMRKRQHELSSRDFVFTSILDNVDTAILILKKSEGDWTVFLMNDYFSRLFGAPKFRNWQHLREKIPSFAQILEESDFAEMKSSAEIRVEEGELQTFSIQTSKTQSFEDLYYVVLLDSIQKVIERKEKQAWVNLMNVISHELMNSLTPIQSLSQSLNDLVKDETPDADDLDDIREGLSTILNRSNHLKFFVENYRRLTMLPTPIKKPININQLLKECLQVMSPILKQDGISVENNVNVISAVDLDAQQMEQVFINLITNSILALKDKNEKKIYLESWTEPNRLFVAISDTGKGIEKEIRDKIFLPFFTTRKDGAGIGLTLSKNIVEAHGGYLSYAPRDGRTEFLVCLMIS</sequence>
<keyword evidence="4" id="KW-0547">Nucleotide-binding</keyword>